<reference evidence="1" key="1">
    <citation type="journal article" date="2020" name="Stud. Mycol.">
        <title>101 Dothideomycetes genomes: a test case for predicting lifestyles and emergence of pathogens.</title>
        <authorList>
            <person name="Haridas S."/>
            <person name="Albert R."/>
            <person name="Binder M."/>
            <person name="Bloem J."/>
            <person name="Labutti K."/>
            <person name="Salamov A."/>
            <person name="Andreopoulos B."/>
            <person name="Baker S."/>
            <person name="Barry K."/>
            <person name="Bills G."/>
            <person name="Bluhm B."/>
            <person name="Cannon C."/>
            <person name="Castanera R."/>
            <person name="Culley D."/>
            <person name="Daum C."/>
            <person name="Ezra D."/>
            <person name="Gonzalez J."/>
            <person name="Henrissat B."/>
            <person name="Kuo A."/>
            <person name="Liang C."/>
            <person name="Lipzen A."/>
            <person name="Lutzoni F."/>
            <person name="Magnuson J."/>
            <person name="Mondo S."/>
            <person name="Nolan M."/>
            <person name="Ohm R."/>
            <person name="Pangilinan J."/>
            <person name="Park H.-J."/>
            <person name="Ramirez L."/>
            <person name="Alfaro M."/>
            <person name="Sun H."/>
            <person name="Tritt A."/>
            <person name="Yoshinaga Y."/>
            <person name="Zwiers L.-H."/>
            <person name="Turgeon B."/>
            <person name="Goodwin S."/>
            <person name="Spatafora J."/>
            <person name="Crous P."/>
            <person name="Grigoriev I."/>
        </authorList>
    </citation>
    <scope>NUCLEOTIDE SEQUENCE</scope>
    <source>
        <strain evidence="1">CBS 121739</strain>
    </source>
</reference>
<organism evidence="1 2">
    <name type="scientific">Pseudovirgaria hyperparasitica</name>
    <dbReference type="NCBI Taxonomy" id="470096"/>
    <lineage>
        <taxon>Eukaryota</taxon>
        <taxon>Fungi</taxon>
        <taxon>Dikarya</taxon>
        <taxon>Ascomycota</taxon>
        <taxon>Pezizomycotina</taxon>
        <taxon>Dothideomycetes</taxon>
        <taxon>Dothideomycetes incertae sedis</taxon>
        <taxon>Acrospermales</taxon>
        <taxon>Acrospermaceae</taxon>
        <taxon>Pseudovirgaria</taxon>
    </lineage>
</organism>
<name>A0A6A6VV12_9PEZI</name>
<gene>
    <name evidence="1" type="ORF">EJ05DRAFT_489815</name>
</gene>
<dbReference type="Proteomes" id="UP000799437">
    <property type="component" value="Unassembled WGS sequence"/>
</dbReference>
<keyword evidence="2" id="KW-1185">Reference proteome</keyword>
<dbReference type="GeneID" id="54486874"/>
<evidence type="ECO:0000313" key="1">
    <source>
        <dbReference type="EMBL" id="KAF2753626.1"/>
    </source>
</evidence>
<accession>A0A6A6VV12</accession>
<evidence type="ECO:0000313" key="2">
    <source>
        <dbReference type="Proteomes" id="UP000799437"/>
    </source>
</evidence>
<proteinExistence type="predicted"/>
<sequence>MSPMNTVSHVPSSTEAAASSLLASLQSIHDSPFSTSIPSDVPSRPKPHRNLTTLSQIARQHAAHALSADAQRKTSIMQWMLQGAEYGKNIEDITCYYGRTGMCTSYTGEDSAVNAMHEQYRRSRAKRAVTRAEQACIDEKSVKWSELIAILAGREMSLNGGEDERGEDDERLVEVMVRGERSPRIIKFFGGGKEKKGDWKV</sequence>
<dbReference type="AlphaFoldDB" id="A0A6A6VV12"/>
<protein>
    <submittedName>
        <fullName evidence="1">Uncharacterized protein</fullName>
    </submittedName>
</protein>
<dbReference type="EMBL" id="ML996583">
    <property type="protein sequence ID" value="KAF2753626.1"/>
    <property type="molecule type" value="Genomic_DNA"/>
</dbReference>
<dbReference type="RefSeq" id="XP_033596077.1">
    <property type="nucleotide sequence ID" value="XM_033745820.1"/>
</dbReference>